<organism evidence="2 3">
    <name type="scientific">Caenimonas terrae</name>
    <dbReference type="NCBI Taxonomy" id="696074"/>
    <lineage>
        <taxon>Bacteria</taxon>
        <taxon>Pseudomonadati</taxon>
        <taxon>Pseudomonadota</taxon>
        <taxon>Betaproteobacteria</taxon>
        <taxon>Burkholderiales</taxon>
        <taxon>Comamonadaceae</taxon>
        <taxon>Caenimonas</taxon>
    </lineage>
</organism>
<protein>
    <submittedName>
        <fullName evidence="2">Uncharacterized protein</fullName>
    </submittedName>
</protein>
<feature type="compositionally biased region" description="Low complexity" evidence="1">
    <location>
        <begin position="38"/>
        <end position="47"/>
    </location>
</feature>
<gene>
    <name evidence="2" type="ORF">ACFPOE_03850</name>
</gene>
<evidence type="ECO:0000256" key="1">
    <source>
        <dbReference type="SAM" id="MobiDB-lite"/>
    </source>
</evidence>
<dbReference type="EMBL" id="JBHSMF010000002">
    <property type="protein sequence ID" value="MFC5496657.1"/>
    <property type="molecule type" value="Genomic_DNA"/>
</dbReference>
<dbReference type="RefSeq" id="WP_376848670.1">
    <property type="nucleotide sequence ID" value="NZ_JBHSMF010000002.1"/>
</dbReference>
<proteinExistence type="predicted"/>
<evidence type="ECO:0000313" key="2">
    <source>
        <dbReference type="EMBL" id="MFC5496657.1"/>
    </source>
</evidence>
<sequence length="67" mass="7576">MEPDKAKERKPRREYEVAYYTKELGRTIQRKLLQQQMEASGSASSSAHGEDSSFDSHGNPPQHDRAG</sequence>
<comment type="caution">
    <text evidence="2">The sequence shown here is derived from an EMBL/GenBank/DDBJ whole genome shotgun (WGS) entry which is preliminary data.</text>
</comment>
<keyword evidence="3" id="KW-1185">Reference proteome</keyword>
<dbReference type="Proteomes" id="UP001596037">
    <property type="component" value="Unassembled WGS sequence"/>
</dbReference>
<evidence type="ECO:0000313" key="3">
    <source>
        <dbReference type="Proteomes" id="UP001596037"/>
    </source>
</evidence>
<name>A0ABW0NBU6_9BURK</name>
<feature type="region of interest" description="Disordered" evidence="1">
    <location>
        <begin position="34"/>
        <end position="67"/>
    </location>
</feature>
<accession>A0ABW0NBU6</accession>
<reference evidence="3" key="1">
    <citation type="journal article" date="2019" name="Int. J. Syst. Evol. Microbiol.">
        <title>The Global Catalogue of Microorganisms (GCM) 10K type strain sequencing project: providing services to taxonomists for standard genome sequencing and annotation.</title>
        <authorList>
            <consortium name="The Broad Institute Genomics Platform"/>
            <consortium name="The Broad Institute Genome Sequencing Center for Infectious Disease"/>
            <person name="Wu L."/>
            <person name="Ma J."/>
        </authorList>
    </citation>
    <scope>NUCLEOTIDE SEQUENCE [LARGE SCALE GENOMIC DNA]</scope>
    <source>
        <strain evidence="3">CCUG 57401</strain>
    </source>
</reference>